<feature type="domain" description="PET hydrolase/cutinase-like" evidence="2">
    <location>
        <begin position="94"/>
        <end position="310"/>
    </location>
</feature>
<dbReference type="SUPFAM" id="SSF53474">
    <property type="entry name" value="alpha/beta-Hydrolases"/>
    <property type="match status" value="1"/>
</dbReference>
<feature type="compositionally biased region" description="Acidic residues" evidence="1">
    <location>
        <begin position="48"/>
        <end position="67"/>
    </location>
</feature>
<dbReference type="Gene3D" id="3.40.50.1820">
    <property type="entry name" value="alpha/beta hydrolase"/>
    <property type="match status" value="1"/>
</dbReference>
<keyword evidence="4" id="KW-1185">Reference proteome</keyword>
<dbReference type="InterPro" id="IPR029058">
    <property type="entry name" value="AB_hydrolase_fold"/>
</dbReference>
<sequence length="330" mass="36401">MRHIYLWLWVGLLVGCGSDSSFHNQREQTQEMEDLSDSDSSDQNPESVSDDLIETPQEDSLSEEPEQQEPFFMDPSVNGDLDFDFYDDGLLSDSYQSARVFYPIPTLDHPGPFPATTTSGGFTNTKEDMYWLAERMASHGFIVIAFTPTNNLTLDPNVWATGHKGGLDMLGVENDNPVSPIYKMVNMDRLGVSGFSMGGAGTIIAANELGDKVRVAAPFNAFSPQNGVMTAATLYIAGTQDTVALPGAIKRSYDSLANTDKAFANFEGFGHTMPNPGEFEDEISTYVMSWYHLHMNDNVLYEPYLVGDFNKQDIDDGVFGVGNYQISLIP</sequence>
<gene>
    <name evidence="3" type="ORF">SAMN06296036_12622</name>
</gene>
<evidence type="ECO:0000256" key="1">
    <source>
        <dbReference type="SAM" id="MobiDB-lite"/>
    </source>
</evidence>
<dbReference type="Pfam" id="PF12740">
    <property type="entry name" value="PETase"/>
    <property type="match status" value="1"/>
</dbReference>
<dbReference type="InterPro" id="IPR041127">
    <property type="entry name" value="PET_hydrolase/cutinase-like"/>
</dbReference>
<dbReference type="PROSITE" id="PS51257">
    <property type="entry name" value="PROKAR_LIPOPROTEIN"/>
    <property type="match status" value="1"/>
</dbReference>
<name>A0A1Y6CJU8_9BACT</name>
<accession>A0A1Y6CJU8</accession>
<evidence type="ECO:0000313" key="3">
    <source>
        <dbReference type="EMBL" id="SMF71075.1"/>
    </source>
</evidence>
<dbReference type="OrthoDB" id="1466228at2"/>
<proteinExistence type="predicted"/>
<protein>
    <recommendedName>
        <fullName evidence="2">PET hydrolase/cutinase-like domain-containing protein</fullName>
    </recommendedName>
</protein>
<organism evidence="3 4">
    <name type="scientific">Pseudobacteriovorax antillogorgiicola</name>
    <dbReference type="NCBI Taxonomy" id="1513793"/>
    <lineage>
        <taxon>Bacteria</taxon>
        <taxon>Pseudomonadati</taxon>
        <taxon>Bdellovibrionota</taxon>
        <taxon>Oligoflexia</taxon>
        <taxon>Oligoflexales</taxon>
        <taxon>Pseudobacteriovoracaceae</taxon>
        <taxon>Pseudobacteriovorax</taxon>
    </lineage>
</organism>
<feature type="region of interest" description="Disordered" evidence="1">
    <location>
        <begin position="24"/>
        <end position="74"/>
    </location>
</feature>
<dbReference type="AlphaFoldDB" id="A0A1Y6CJU8"/>
<dbReference type="RefSeq" id="WP_132324305.1">
    <property type="nucleotide sequence ID" value="NZ_FWZT01000026.1"/>
</dbReference>
<reference evidence="4" key="1">
    <citation type="submission" date="2017-04" db="EMBL/GenBank/DDBJ databases">
        <authorList>
            <person name="Varghese N."/>
            <person name="Submissions S."/>
        </authorList>
    </citation>
    <scope>NUCLEOTIDE SEQUENCE [LARGE SCALE GENOMIC DNA]</scope>
    <source>
        <strain evidence="4">RKEM611</strain>
    </source>
</reference>
<dbReference type="STRING" id="1513793.SAMN06296036_12622"/>
<dbReference type="Proteomes" id="UP000192907">
    <property type="component" value="Unassembled WGS sequence"/>
</dbReference>
<evidence type="ECO:0000313" key="4">
    <source>
        <dbReference type="Proteomes" id="UP000192907"/>
    </source>
</evidence>
<evidence type="ECO:0000259" key="2">
    <source>
        <dbReference type="Pfam" id="PF12740"/>
    </source>
</evidence>
<dbReference type="EMBL" id="FWZT01000026">
    <property type="protein sequence ID" value="SMF71075.1"/>
    <property type="molecule type" value="Genomic_DNA"/>
</dbReference>
<feature type="compositionally biased region" description="Acidic residues" evidence="1">
    <location>
        <begin position="30"/>
        <end position="40"/>
    </location>
</feature>